<evidence type="ECO:0000256" key="4">
    <source>
        <dbReference type="ARBA" id="ARBA00022692"/>
    </source>
</evidence>
<dbReference type="GO" id="GO:0022857">
    <property type="term" value="F:transmembrane transporter activity"/>
    <property type="evidence" value="ECO:0007669"/>
    <property type="project" value="InterPro"/>
</dbReference>
<keyword evidence="6 7" id="KW-0472">Membrane</keyword>
<dbReference type="PROSITE" id="PS50850">
    <property type="entry name" value="MFS"/>
    <property type="match status" value="1"/>
</dbReference>
<evidence type="ECO:0000313" key="10">
    <source>
        <dbReference type="Proteomes" id="UP000199060"/>
    </source>
</evidence>
<keyword evidence="4 7" id="KW-0812">Transmembrane</keyword>
<dbReference type="AlphaFoldDB" id="A0A1G6SD39"/>
<feature type="transmembrane region" description="Helical" evidence="7">
    <location>
        <begin position="171"/>
        <end position="188"/>
    </location>
</feature>
<dbReference type="GO" id="GO:0012505">
    <property type="term" value="C:endomembrane system"/>
    <property type="evidence" value="ECO:0007669"/>
    <property type="project" value="UniProtKB-SubCell"/>
</dbReference>
<reference evidence="10" key="1">
    <citation type="submission" date="2016-10" db="EMBL/GenBank/DDBJ databases">
        <authorList>
            <person name="Varghese N."/>
            <person name="Submissions S."/>
        </authorList>
    </citation>
    <scope>NUCLEOTIDE SEQUENCE [LARGE SCALE GENOMIC DNA]</scope>
    <source>
        <strain evidence="10">DSM 23095</strain>
    </source>
</reference>
<comment type="subcellular location">
    <subcellularLocation>
        <location evidence="1">Endomembrane system</location>
        <topology evidence="1">Multi-pass membrane protein</topology>
    </subcellularLocation>
</comment>
<dbReference type="EMBL" id="FNAC01000016">
    <property type="protein sequence ID" value="SDD14820.1"/>
    <property type="molecule type" value="Genomic_DNA"/>
</dbReference>
<keyword evidence="10" id="KW-1185">Reference proteome</keyword>
<dbReference type="GO" id="GO:0016020">
    <property type="term" value="C:membrane"/>
    <property type="evidence" value="ECO:0007669"/>
    <property type="project" value="TreeGrafter"/>
</dbReference>
<sequence length="415" mass="44829">MTQAINRKALFTASCFALITTAFSFSISAGTLKQLGLDLGYSAENLGYLNSLWFFGFPIAMIIGGLIYHTIGPKKIMKIAFLTHFIGAGLTLFAIYYVSDLSFALLLVSNLLMGIGCGCTEAACNPMIADMYTGEKMNKMLNRFHMWFPGGIFVGALLSELMSTLGFSWQSQFWLIPIPALIYAYLFNGKTFPKASVEQASSLSANFKAMLSPLFLFIFACMALTAITEFGPQKWTGLIMESSGAKPMLVLALTTGLMAVLRFFGGPVTKALGQTGVLLSGAVISTLGIYLFSIQTGFMVYVAAIFFATGVAFFWPTMIGFIATRVPKSGALGMSIIGGVGMFSTAIFQPIIGVWIDSDIEEKSELGLTGTDLDLAAGQATLSTMTTFPIILIIAFTILFFWQKGKRPPVPTPQH</sequence>
<dbReference type="RefSeq" id="WP_087939308.1">
    <property type="nucleotide sequence ID" value="NZ_FNAC01000016.1"/>
</dbReference>
<dbReference type="SUPFAM" id="SSF103473">
    <property type="entry name" value="MFS general substrate transporter"/>
    <property type="match status" value="1"/>
</dbReference>
<evidence type="ECO:0000256" key="1">
    <source>
        <dbReference type="ARBA" id="ARBA00004127"/>
    </source>
</evidence>
<dbReference type="PANTHER" id="PTHR23514">
    <property type="entry name" value="BYPASS OF STOP CODON PROTEIN 6"/>
    <property type="match status" value="1"/>
</dbReference>
<feature type="transmembrane region" description="Helical" evidence="7">
    <location>
        <begin position="298"/>
        <end position="323"/>
    </location>
</feature>
<organism evidence="9 10">
    <name type="scientific">Algoriphagus faecimaris</name>
    <dbReference type="NCBI Taxonomy" id="686796"/>
    <lineage>
        <taxon>Bacteria</taxon>
        <taxon>Pseudomonadati</taxon>
        <taxon>Bacteroidota</taxon>
        <taxon>Cytophagia</taxon>
        <taxon>Cytophagales</taxon>
        <taxon>Cyclobacteriaceae</taxon>
        <taxon>Algoriphagus</taxon>
    </lineage>
</organism>
<keyword evidence="3" id="KW-0813">Transport</keyword>
<dbReference type="InterPro" id="IPR036259">
    <property type="entry name" value="MFS_trans_sf"/>
</dbReference>
<evidence type="ECO:0000256" key="2">
    <source>
        <dbReference type="ARBA" id="ARBA00008335"/>
    </source>
</evidence>
<feature type="transmembrane region" description="Helical" evidence="7">
    <location>
        <begin position="335"/>
        <end position="356"/>
    </location>
</feature>
<feature type="transmembrane region" description="Helical" evidence="7">
    <location>
        <begin position="376"/>
        <end position="402"/>
    </location>
</feature>
<comment type="similarity">
    <text evidence="2">Belongs to the major facilitator superfamily.</text>
</comment>
<evidence type="ECO:0000256" key="6">
    <source>
        <dbReference type="ARBA" id="ARBA00023136"/>
    </source>
</evidence>
<feature type="domain" description="Major facilitator superfamily (MFS) profile" evidence="8">
    <location>
        <begin position="10"/>
        <end position="407"/>
    </location>
</feature>
<gene>
    <name evidence="9" type="ORF">SAMN04488104_101674</name>
</gene>
<feature type="transmembrane region" description="Helical" evidence="7">
    <location>
        <begin position="247"/>
        <end position="264"/>
    </location>
</feature>
<evidence type="ECO:0000259" key="8">
    <source>
        <dbReference type="PROSITE" id="PS50850"/>
    </source>
</evidence>
<dbReference type="Pfam" id="PF07690">
    <property type="entry name" value="MFS_1"/>
    <property type="match status" value="1"/>
</dbReference>
<dbReference type="InterPro" id="IPR011701">
    <property type="entry name" value="MFS"/>
</dbReference>
<feature type="transmembrane region" description="Helical" evidence="7">
    <location>
        <begin position="103"/>
        <end position="124"/>
    </location>
</feature>
<feature type="transmembrane region" description="Helical" evidence="7">
    <location>
        <begin position="209"/>
        <end position="227"/>
    </location>
</feature>
<dbReference type="Gene3D" id="1.20.1250.20">
    <property type="entry name" value="MFS general substrate transporter like domains"/>
    <property type="match status" value="2"/>
</dbReference>
<dbReference type="OrthoDB" id="9783757at2"/>
<feature type="transmembrane region" description="Helical" evidence="7">
    <location>
        <begin position="79"/>
        <end position="97"/>
    </location>
</feature>
<dbReference type="InterPro" id="IPR020846">
    <property type="entry name" value="MFS_dom"/>
</dbReference>
<keyword evidence="5 7" id="KW-1133">Transmembrane helix</keyword>
<evidence type="ECO:0000313" key="9">
    <source>
        <dbReference type="EMBL" id="SDD14820.1"/>
    </source>
</evidence>
<feature type="transmembrane region" description="Helical" evidence="7">
    <location>
        <begin position="144"/>
        <end position="165"/>
    </location>
</feature>
<dbReference type="STRING" id="686796.SAMN04488104_101674"/>
<dbReference type="Proteomes" id="UP000199060">
    <property type="component" value="Unassembled WGS sequence"/>
</dbReference>
<evidence type="ECO:0000256" key="3">
    <source>
        <dbReference type="ARBA" id="ARBA00022448"/>
    </source>
</evidence>
<dbReference type="InterPro" id="IPR051788">
    <property type="entry name" value="MFS_Transporter"/>
</dbReference>
<name>A0A1G6SD39_9BACT</name>
<evidence type="ECO:0000256" key="7">
    <source>
        <dbReference type="SAM" id="Phobius"/>
    </source>
</evidence>
<feature type="transmembrane region" description="Helical" evidence="7">
    <location>
        <begin position="48"/>
        <end position="67"/>
    </location>
</feature>
<protein>
    <submittedName>
        <fullName evidence="9">Predicted arabinose efflux permease, MFS family</fullName>
    </submittedName>
</protein>
<dbReference type="PANTHER" id="PTHR23514:SF3">
    <property type="entry name" value="BYPASS OF STOP CODON PROTEIN 6"/>
    <property type="match status" value="1"/>
</dbReference>
<evidence type="ECO:0000256" key="5">
    <source>
        <dbReference type="ARBA" id="ARBA00022989"/>
    </source>
</evidence>
<feature type="transmembrane region" description="Helical" evidence="7">
    <location>
        <begin position="271"/>
        <end position="292"/>
    </location>
</feature>
<accession>A0A1G6SD39</accession>
<proteinExistence type="inferred from homology"/>